<dbReference type="CDD" id="cd01949">
    <property type="entry name" value="GGDEF"/>
    <property type="match status" value="1"/>
</dbReference>
<dbReference type="Pfam" id="PF00990">
    <property type="entry name" value="GGDEF"/>
    <property type="match status" value="1"/>
</dbReference>
<evidence type="ECO:0000256" key="1">
    <source>
        <dbReference type="SAM" id="Coils"/>
    </source>
</evidence>
<evidence type="ECO:0000313" key="7">
    <source>
        <dbReference type="Proteomes" id="UP001432180"/>
    </source>
</evidence>
<dbReference type="PANTHER" id="PTHR44757:SF2">
    <property type="entry name" value="BIOFILM ARCHITECTURE MAINTENANCE PROTEIN MBAA"/>
    <property type="match status" value="1"/>
</dbReference>
<dbReference type="InterPro" id="IPR029787">
    <property type="entry name" value="Nucleotide_cyclase"/>
</dbReference>
<dbReference type="InterPro" id="IPR001610">
    <property type="entry name" value="PAC"/>
</dbReference>
<dbReference type="SUPFAM" id="SSF55073">
    <property type="entry name" value="Nucleotide cyclase"/>
    <property type="match status" value="1"/>
</dbReference>
<dbReference type="PROSITE" id="PS50887">
    <property type="entry name" value="GGDEF"/>
    <property type="match status" value="1"/>
</dbReference>
<dbReference type="NCBIfam" id="TIGR00229">
    <property type="entry name" value="sensory_box"/>
    <property type="match status" value="1"/>
</dbReference>
<proteinExistence type="predicted"/>
<evidence type="ECO:0000259" key="4">
    <source>
        <dbReference type="PROSITE" id="PS50883"/>
    </source>
</evidence>
<dbReference type="InterPro" id="IPR000700">
    <property type="entry name" value="PAS-assoc_C"/>
</dbReference>
<gene>
    <name evidence="6" type="primary">cph2_2</name>
    <name evidence="6" type="ORF">Thiowin_00932</name>
</gene>
<dbReference type="SUPFAM" id="SSF55785">
    <property type="entry name" value="PYP-like sensor domain (PAS domain)"/>
    <property type="match status" value="1"/>
</dbReference>
<dbReference type="SMART" id="SM00091">
    <property type="entry name" value="PAS"/>
    <property type="match status" value="1"/>
</dbReference>
<dbReference type="Gene3D" id="3.20.20.450">
    <property type="entry name" value="EAL domain"/>
    <property type="match status" value="1"/>
</dbReference>
<dbReference type="Gene3D" id="3.30.450.20">
    <property type="entry name" value="PAS domain"/>
    <property type="match status" value="1"/>
</dbReference>
<dbReference type="SUPFAM" id="SSF141868">
    <property type="entry name" value="EAL domain-like"/>
    <property type="match status" value="1"/>
</dbReference>
<feature type="domain" description="GGDEF" evidence="5">
    <location>
        <begin position="358"/>
        <end position="496"/>
    </location>
</feature>
<feature type="domain" description="PAC" evidence="3">
    <location>
        <begin position="273"/>
        <end position="326"/>
    </location>
</feature>
<dbReference type="SMART" id="SM00267">
    <property type="entry name" value="GGDEF"/>
    <property type="match status" value="1"/>
</dbReference>
<evidence type="ECO:0000259" key="2">
    <source>
        <dbReference type="PROSITE" id="PS50112"/>
    </source>
</evidence>
<dbReference type="InterPro" id="IPR052155">
    <property type="entry name" value="Biofilm_reg_signaling"/>
</dbReference>
<dbReference type="InterPro" id="IPR043128">
    <property type="entry name" value="Rev_trsase/Diguanyl_cyclase"/>
</dbReference>
<dbReference type="CDD" id="cd01948">
    <property type="entry name" value="EAL"/>
    <property type="match status" value="1"/>
</dbReference>
<dbReference type="PROSITE" id="PS50112">
    <property type="entry name" value="PAS"/>
    <property type="match status" value="1"/>
</dbReference>
<name>A0ABZ0S765_9GAMM</name>
<dbReference type="PANTHER" id="PTHR44757">
    <property type="entry name" value="DIGUANYLATE CYCLASE DGCP"/>
    <property type="match status" value="1"/>
</dbReference>
<dbReference type="SMART" id="SM00052">
    <property type="entry name" value="EAL"/>
    <property type="match status" value="1"/>
</dbReference>
<dbReference type="InterPro" id="IPR001633">
    <property type="entry name" value="EAL_dom"/>
</dbReference>
<dbReference type="InterPro" id="IPR000014">
    <property type="entry name" value="PAS"/>
</dbReference>
<feature type="coiled-coil region" evidence="1">
    <location>
        <begin position="17"/>
        <end position="44"/>
    </location>
</feature>
<dbReference type="PROSITE" id="PS50113">
    <property type="entry name" value="PAC"/>
    <property type="match status" value="1"/>
</dbReference>
<accession>A0ABZ0S765</accession>
<evidence type="ECO:0000259" key="5">
    <source>
        <dbReference type="PROSITE" id="PS50887"/>
    </source>
</evidence>
<sequence length="756" mass="84697">MNDPLNPDALAYYRQQCDELGARIMRLQEAVARAQREAQRSRTLALVVQQVHAVSQSLPEEDSYPEQLGAQLLMLLVEQLKIDAAGLIHVTNTPGHYRLVQALGIPPQSVIPVLEESPNRDACLPLEHPILRATGLAEALWVEAPPSRCMLLLGLRPKAGARHRQLNAADSQIAEAAIRVYDGLLGRQSALSAQRHLQERLDLALEGADVGLYEVNLETGQVHYDDRFVRILGGDPAHIPRNISEWRERIHPDDAQTVEHIAAEALTGQRDRVQLEYRFRHQSGAWIWLLDRGKGFEHDAKGRPRRAAGSCLDITEHKMSEAAIHQLAFFDPLTELPNRRLFLDRLASVQASARRNGRVGAVLFLDLDRFKQINDARGHEIGDQLLREVASRLRALLRAEDTVARFGGDEFVILLGNLSEDEAEASHYARAVAEKIRHSVALPVNLPAGEIHSEISIGITLLRGTEDGDHDLLREADTALYRAKEGGRNCVRFFEKSMQEAAEARFNLERELKQAIEAERDLTLYYQPQVDASGRLTGTEALLRWRHPGQGMISPAVFIPVAEDTSLILPIGRWVLRQACHFLAHTDTHKHALRMSVNVSPRQFHQADFVSQVHQAVRDAGIPPERLTLELTEGVVIEDIQSTVLKMRELKDLGVRLSIDDFGTGYSSLSYLKRMPVDELKIDRSFIQDLSTDSNDAALVEAILSVCRHLRVSVMAEGVETEEQLHFLRARRCDGYQGYYFGMPMPGETLLQSLGD</sequence>
<dbReference type="InterPro" id="IPR035965">
    <property type="entry name" value="PAS-like_dom_sf"/>
</dbReference>
<dbReference type="InterPro" id="IPR000160">
    <property type="entry name" value="GGDEF_dom"/>
</dbReference>
<dbReference type="Pfam" id="PF00563">
    <property type="entry name" value="EAL"/>
    <property type="match status" value="1"/>
</dbReference>
<evidence type="ECO:0000259" key="3">
    <source>
        <dbReference type="PROSITE" id="PS50113"/>
    </source>
</evidence>
<dbReference type="RefSeq" id="WP_328986551.1">
    <property type="nucleotide sequence ID" value="NZ_CP121472.1"/>
</dbReference>
<reference evidence="6 7" key="1">
    <citation type="journal article" date="2023" name="Microorganisms">
        <title>Thiorhodovibrio frisius and Trv. litoralis spp. nov., Two Novel Members from a Clade of Fastidious Purple Sulfur Bacteria That Exhibit Unique Red-Shifted Light-Harvesting Capabilities.</title>
        <authorList>
            <person name="Methner A."/>
            <person name="Kuzyk S.B."/>
            <person name="Petersen J."/>
            <person name="Bauer S."/>
            <person name="Brinkmann H."/>
            <person name="Sichau K."/>
            <person name="Wanner G."/>
            <person name="Wolf J."/>
            <person name="Neumann-Schaal M."/>
            <person name="Henke P."/>
            <person name="Tank M."/>
            <person name="Sproer C."/>
            <person name="Bunk B."/>
            <person name="Overmann J."/>
        </authorList>
    </citation>
    <scope>NUCLEOTIDE SEQUENCE [LARGE SCALE GENOMIC DNA]</scope>
    <source>
        <strain evidence="6 7">DSM 6702</strain>
    </source>
</reference>
<keyword evidence="7" id="KW-1185">Reference proteome</keyword>
<dbReference type="EMBL" id="CP121472">
    <property type="protein sequence ID" value="WPL16001.1"/>
    <property type="molecule type" value="Genomic_DNA"/>
</dbReference>
<dbReference type="SMART" id="SM00086">
    <property type="entry name" value="PAC"/>
    <property type="match status" value="1"/>
</dbReference>
<organism evidence="6 7">
    <name type="scientific">Thiorhodovibrio winogradskyi</name>
    <dbReference type="NCBI Taxonomy" id="77007"/>
    <lineage>
        <taxon>Bacteria</taxon>
        <taxon>Pseudomonadati</taxon>
        <taxon>Pseudomonadota</taxon>
        <taxon>Gammaproteobacteria</taxon>
        <taxon>Chromatiales</taxon>
        <taxon>Chromatiaceae</taxon>
        <taxon>Thiorhodovibrio</taxon>
    </lineage>
</organism>
<feature type="domain" description="PAS" evidence="2">
    <location>
        <begin position="197"/>
        <end position="269"/>
    </location>
</feature>
<dbReference type="InterPro" id="IPR013655">
    <property type="entry name" value="PAS_fold_3"/>
</dbReference>
<dbReference type="Pfam" id="PF08447">
    <property type="entry name" value="PAS_3"/>
    <property type="match status" value="1"/>
</dbReference>
<evidence type="ECO:0000313" key="6">
    <source>
        <dbReference type="EMBL" id="WPL16001.1"/>
    </source>
</evidence>
<keyword evidence="1" id="KW-0175">Coiled coil</keyword>
<dbReference type="Proteomes" id="UP001432180">
    <property type="component" value="Chromosome"/>
</dbReference>
<feature type="domain" description="EAL" evidence="4">
    <location>
        <begin position="505"/>
        <end position="756"/>
    </location>
</feature>
<dbReference type="CDD" id="cd00130">
    <property type="entry name" value="PAS"/>
    <property type="match status" value="1"/>
</dbReference>
<dbReference type="PROSITE" id="PS50883">
    <property type="entry name" value="EAL"/>
    <property type="match status" value="1"/>
</dbReference>
<dbReference type="NCBIfam" id="TIGR00254">
    <property type="entry name" value="GGDEF"/>
    <property type="match status" value="1"/>
</dbReference>
<dbReference type="Gene3D" id="3.30.70.270">
    <property type="match status" value="1"/>
</dbReference>
<protein>
    <submittedName>
        <fullName evidence="6">Bacteriophytochrome cph2</fullName>
    </submittedName>
</protein>
<dbReference type="InterPro" id="IPR035919">
    <property type="entry name" value="EAL_sf"/>
</dbReference>